<dbReference type="PANTHER" id="PTHR22888:SF9">
    <property type="entry name" value="CYTOCHROME C OXIDASE SUBUNIT 2"/>
    <property type="match status" value="1"/>
</dbReference>
<protein>
    <recommendedName>
        <fullName evidence="16">Cytochrome c oxidase subunit 2</fullName>
        <ecNumber evidence="16">7.1.1.9</ecNumber>
    </recommendedName>
</protein>
<evidence type="ECO:0000256" key="12">
    <source>
        <dbReference type="ARBA" id="ARBA00023136"/>
    </source>
</evidence>
<evidence type="ECO:0000256" key="3">
    <source>
        <dbReference type="ARBA" id="ARBA00022448"/>
    </source>
</evidence>
<evidence type="ECO:0000256" key="5">
    <source>
        <dbReference type="ARBA" id="ARBA00022660"/>
    </source>
</evidence>
<dbReference type="GO" id="GO:0020037">
    <property type="term" value="F:heme binding"/>
    <property type="evidence" value="ECO:0007669"/>
    <property type="project" value="InterPro"/>
</dbReference>
<gene>
    <name evidence="22" type="ORF">CRENPOLYSF1_470034</name>
</gene>
<evidence type="ECO:0000256" key="1">
    <source>
        <dbReference type="ARBA" id="ARBA00004141"/>
    </source>
</evidence>
<dbReference type="Gene3D" id="2.60.40.420">
    <property type="entry name" value="Cupredoxins - blue copper proteins"/>
    <property type="match status" value="2"/>
</dbReference>
<feature type="transmembrane region" description="Helical" evidence="17">
    <location>
        <begin position="89"/>
        <end position="106"/>
    </location>
</feature>
<comment type="subcellular location">
    <subcellularLocation>
        <location evidence="15">Cell membrane</location>
        <topology evidence="15">Multi-pass membrane protein</topology>
    </subcellularLocation>
    <subcellularLocation>
        <location evidence="1">Membrane</location>
        <topology evidence="1">Multi-pass membrane protein</topology>
    </subcellularLocation>
</comment>
<feature type="transmembrane region" description="Helical" evidence="17">
    <location>
        <begin position="47"/>
        <end position="68"/>
    </location>
</feature>
<evidence type="ECO:0000256" key="14">
    <source>
        <dbReference type="PROSITE-ProRule" id="PRU00433"/>
    </source>
</evidence>
<dbReference type="InterPro" id="IPR036909">
    <property type="entry name" value="Cyt_c-like_dom_sf"/>
</dbReference>
<dbReference type="SUPFAM" id="SSF81464">
    <property type="entry name" value="Cytochrome c oxidase subunit II-like, transmembrane region"/>
    <property type="match status" value="1"/>
</dbReference>
<keyword evidence="12 17" id="KW-0472">Membrane</keyword>
<evidence type="ECO:0000313" key="23">
    <source>
        <dbReference type="Proteomes" id="UP000195667"/>
    </source>
</evidence>
<dbReference type="Pfam" id="PF00116">
    <property type="entry name" value="COX2"/>
    <property type="match status" value="2"/>
</dbReference>
<feature type="domain" description="Cytochrome c" evidence="21">
    <location>
        <begin position="356"/>
        <end position="431"/>
    </location>
</feature>
<feature type="domain" description="Cytochrome oxidase subunit II transmembrane region profile" evidence="20">
    <location>
        <begin position="22"/>
        <end position="117"/>
    </location>
</feature>
<keyword evidence="7 14" id="KW-0479">Metal-binding</keyword>
<dbReference type="Pfam" id="PF13442">
    <property type="entry name" value="Cytochrome_CBB3"/>
    <property type="match status" value="2"/>
</dbReference>
<comment type="catalytic activity">
    <reaction evidence="13 16">
        <text>4 Fe(II)-[cytochrome c] + O2 + 8 H(+)(in) = 4 Fe(III)-[cytochrome c] + 2 H2O + 4 H(+)(out)</text>
        <dbReference type="Rhea" id="RHEA:11436"/>
        <dbReference type="Rhea" id="RHEA-COMP:10350"/>
        <dbReference type="Rhea" id="RHEA-COMP:14399"/>
        <dbReference type="ChEBI" id="CHEBI:15377"/>
        <dbReference type="ChEBI" id="CHEBI:15378"/>
        <dbReference type="ChEBI" id="CHEBI:15379"/>
        <dbReference type="ChEBI" id="CHEBI:29033"/>
        <dbReference type="ChEBI" id="CHEBI:29034"/>
        <dbReference type="EC" id="7.1.1.9"/>
    </reaction>
</comment>
<dbReference type="OrthoDB" id="9781261at2"/>
<evidence type="ECO:0000256" key="16">
    <source>
        <dbReference type="RuleBase" id="RU004024"/>
    </source>
</evidence>
<dbReference type="PRINTS" id="PR01166">
    <property type="entry name" value="CYCOXIDASEII"/>
</dbReference>
<feature type="domain" description="Cytochrome c" evidence="21">
    <location>
        <begin position="483"/>
        <end position="561"/>
    </location>
</feature>
<dbReference type="GO" id="GO:0005507">
    <property type="term" value="F:copper ion binding"/>
    <property type="evidence" value="ECO:0007669"/>
    <property type="project" value="InterPro"/>
</dbReference>
<evidence type="ECO:0000256" key="13">
    <source>
        <dbReference type="ARBA" id="ARBA00047816"/>
    </source>
</evidence>
<comment type="function">
    <text evidence="16">Subunits I and II form the functional core of the enzyme complex. Electrons originating in cytochrome c are transferred via heme a and Cu(A) to the binuclear center formed by heme a3 and Cu(B).</text>
</comment>
<dbReference type="Gene3D" id="1.10.287.90">
    <property type="match status" value="1"/>
</dbReference>
<evidence type="ECO:0000256" key="9">
    <source>
        <dbReference type="ARBA" id="ARBA00022982"/>
    </source>
</evidence>
<organism evidence="22 23">
    <name type="scientific">Crenothrix polyspora</name>
    <dbReference type="NCBI Taxonomy" id="360316"/>
    <lineage>
        <taxon>Bacteria</taxon>
        <taxon>Pseudomonadati</taxon>
        <taxon>Pseudomonadota</taxon>
        <taxon>Gammaproteobacteria</taxon>
        <taxon>Methylococcales</taxon>
        <taxon>Crenotrichaceae</taxon>
        <taxon>Crenothrix</taxon>
    </lineage>
</organism>
<evidence type="ECO:0000259" key="20">
    <source>
        <dbReference type="PROSITE" id="PS50999"/>
    </source>
</evidence>
<dbReference type="Gene3D" id="1.10.760.10">
    <property type="entry name" value="Cytochrome c-like domain"/>
    <property type="match status" value="2"/>
</dbReference>
<dbReference type="EC" id="7.1.1.9" evidence="16"/>
<reference evidence="23" key="1">
    <citation type="submission" date="2017-02" db="EMBL/GenBank/DDBJ databases">
        <authorList>
            <person name="Daims H."/>
        </authorList>
    </citation>
    <scope>NUCLEOTIDE SEQUENCE [LARGE SCALE GENOMIC DNA]</scope>
</reference>
<dbReference type="GO" id="GO:0005886">
    <property type="term" value="C:plasma membrane"/>
    <property type="evidence" value="ECO:0007669"/>
    <property type="project" value="UniProtKB-SubCell"/>
</dbReference>
<dbReference type="InterPro" id="IPR002429">
    <property type="entry name" value="CcO_II-like_C"/>
</dbReference>
<dbReference type="InterPro" id="IPR011759">
    <property type="entry name" value="Cyt_c_oxidase_su2_TM_dom"/>
</dbReference>
<sequence length="586" mass="63786">MNKTKQLFASLVLTFLSLGTAQASDYALNMMKGTTWLSRAVYDLHMQILWICVVIGIAVFGVMFYSIFHHRKSKGHKAAQFYHNTMVEVIWISIPTIIIVVMGWLATSLMREMYNADKEGNDRNDYDMTVLVTGYQFYWEYKILGKDGADDIKIVSKLDKKSDDASRDEDIEPLNVPNYMLNVTEPLVIPIKKKIRYVLTSADVIHSWWVPDFGWKKDANPGYTNEAWARVEDAPWMNTDDSDIEKCTTAPKEQWTEADKQICSSVKSWADIDKSAWVNSKNPVGEGFWKSVKVAGVYRGQCTELCGVGHGYMPVVVVALKQADYDKWVQIKQNGSAVPPKPPCDAGVNSCDDREALLLKGNQVYVEECSACHGRNGEGGGAPALNGSSKVAGDTSALAQFILNKVPMANIAKNLDDPELAGVVTYIADRFGNQKQALVLPSAIQEIRAGGGSAASTSTDKSTDEKTEIAADADVSATLTLEELVSKGEVIYGKECAGCHQATGEGMPPMFPALTSSAVATGKIDAQVNLMLNGKNAMPAFGKSLNAVDFAAVLAYTRNKLGNSAGDFKQPADIQALIAALPADAE</sequence>
<evidence type="ECO:0000256" key="10">
    <source>
        <dbReference type="ARBA" id="ARBA00022989"/>
    </source>
</evidence>
<dbReference type="GO" id="GO:0004129">
    <property type="term" value="F:cytochrome-c oxidase activity"/>
    <property type="evidence" value="ECO:0007669"/>
    <property type="project" value="UniProtKB-EC"/>
</dbReference>
<feature type="chain" id="PRO_5012910122" description="Cytochrome c oxidase subunit 2" evidence="18">
    <location>
        <begin position="24"/>
        <end position="586"/>
    </location>
</feature>
<keyword evidence="18" id="KW-0732">Signal</keyword>
<evidence type="ECO:0000313" key="22">
    <source>
        <dbReference type="EMBL" id="SJM93737.1"/>
    </source>
</evidence>
<dbReference type="Pfam" id="PF02790">
    <property type="entry name" value="COX2_TM"/>
    <property type="match status" value="1"/>
</dbReference>
<keyword evidence="10 17" id="KW-1133">Transmembrane helix</keyword>
<dbReference type="RefSeq" id="WP_087143990.1">
    <property type="nucleotide sequence ID" value="NZ_FUKI01000123.1"/>
</dbReference>
<evidence type="ECO:0000256" key="18">
    <source>
        <dbReference type="SAM" id="SignalP"/>
    </source>
</evidence>
<dbReference type="SUPFAM" id="SSF46626">
    <property type="entry name" value="Cytochrome c"/>
    <property type="match status" value="2"/>
</dbReference>
<evidence type="ECO:0000259" key="21">
    <source>
        <dbReference type="PROSITE" id="PS51007"/>
    </source>
</evidence>
<evidence type="ECO:0000256" key="6">
    <source>
        <dbReference type="ARBA" id="ARBA00022692"/>
    </source>
</evidence>
<proteinExistence type="inferred from homology"/>
<dbReference type="InterPro" id="IPR036257">
    <property type="entry name" value="Cyt_c_oxidase_su2_TM_sf"/>
</dbReference>
<comment type="cofactor">
    <cofactor evidence="16">
        <name>Cu cation</name>
        <dbReference type="ChEBI" id="CHEBI:23378"/>
    </cofactor>
    <text evidence="16">Binds a copper A center.</text>
</comment>
<keyword evidence="23" id="KW-1185">Reference proteome</keyword>
<dbReference type="GO" id="GO:0042773">
    <property type="term" value="P:ATP synthesis coupled electron transport"/>
    <property type="evidence" value="ECO:0007669"/>
    <property type="project" value="TreeGrafter"/>
</dbReference>
<dbReference type="InterPro" id="IPR009056">
    <property type="entry name" value="Cyt_c-like_dom"/>
</dbReference>
<dbReference type="InterPro" id="IPR045187">
    <property type="entry name" value="CcO_II"/>
</dbReference>
<comment type="similarity">
    <text evidence="2 15">Belongs to the cytochrome c oxidase subunit 2 family.</text>
</comment>
<dbReference type="PANTHER" id="PTHR22888">
    <property type="entry name" value="CYTOCHROME C OXIDASE, SUBUNIT II"/>
    <property type="match status" value="1"/>
</dbReference>
<dbReference type="PROSITE" id="PS51007">
    <property type="entry name" value="CYTC"/>
    <property type="match status" value="2"/>
</dbReference>
<evidence type="ECO:0000259" key="19">
    <source>
        <dbReference type="PROSITE" id="PS50857"/>
    </source>
</evidence>
<keyword evidence="11 14" id="KW-0408">Iron</keyword>
<accession>A0A1R4HC23</accession>
<evidence type="ECO:0000256" key="11">
    <source>
        <dbReference type="ARBA" id="ARBA00023004"/>
    </source>
</evidence>
<feature type="signal peptide" evidence="18">
    <location>
        <begin position="1"/>
        <end position="23"/>
    </location>
</feature>
<dbReference type="Proteomes" id="UP000195667">
    <property type="component" value="Unassembled WGS sequence"/>
</dbReference>
<keyword evidence="5 15" id="KW-0679">Respiratory chain</keyword>
<keyword evidence="6 15" id="KW-0812">Transmembrane</keyword>
<keyword evidence="4 14" id="KW-0349">Heme</keyword>
<dbReference type="SUPFAM" id="SSF49503">
    <property type="entry name" value="Cupredoxins"/>
    <property type="match status" value="1"/>
</dbReference>
<keyword evidence="3 15" id="KW-0813">Transport</keyword>
<name>A0A1R4HC23_9GAMM</name>
<evidence type="ECO:0000256" key="15">
    <source>
        <dbReference type="RuleBase" id="RU000456"/>
    </source>
</evidence>
<keyword evidence="9 15" id="KW-0249">Electron transport</keyword>
<dbReference type="GO" id="GO:0016491">
    <property type="term" value="F:oxidoreductase activity"/>
    <property type="evidence" value="ECO:0007669"/>
    <property type="project" value="UniProtKB-KW"/>
</dbReference>
<evidence type="ECO:0000256" key="8">
    <source>
        <dbReference type="ARBA" id="ARBA00022967"/>
    </source>
</evidence>
<dbReference type="PROSITE" id="PS50857">
    <property type="entry name" value="COX2_CUA"/>
    <property type="match status" value="1"/>
</dbReference>
<evidence type="ECO:0000256" key="2">
    <source>
        <dbReference type="ARBA" id="ARBA00007866"/>
    </source>
</evidence>
<keyword evidence="8" id="KW-1278">Translocase</keyword>
<evidence type="ECO:0000256" key="7">
    <source>
        <dbReference type="ARBA" id="ARBA00022723"/>
    </source>
</evidence>
<evidence type="ECO:0000256" key="4">
    <source>
        <dbReference type="ARBA" id="ARBA00022617"/>
    </source>
</evidence>
<dbReference type="EMBL" id="FUKI01000123">
    <property type="protein sequence ID" value="SJM93737.1"/>
    <property type="molecule type" value="Genomic_DNA"/>
</dbReference>
<dbReference type="InterPro" id="IPR008972">
    <property type="entry name" value="Cupredoxin"/>
</dbReference>
<keyword evidence="22" id="KW-0560">Oxidoreductase</keyword>
<dbReference type="PROSITE" id="PS50999">
    <property type="entry name" value="COX2_TM"/>
    <property type="match status" value="1"/>
</dbReference>
<evidence type="ECO:0000256" key="17">
    <source>
        <dbReference type="SAM" id="Phobius"/>
    </source>
</evidence>
<feature type="domain" description="Cytochrome oxidase subunit II copper A binding" evidence="19">
    <location>
        <begin position="125"/>
        <end position="331"/>
    </location>
</feature>
<keyword evidence="16" id="KW-0186">Copper</keyword>
<dbReference type="AlphaFoldDB" id="A0A1R4HC23"/>